<proteinExistence type="predicted"/>
<evidence type="ECO:0000313" key="1">
    <source>
        <dbReference type="EMBL" id="RJS47635.1"/>
    </source>
</evidence>
<protein>
    <submittedName>
        <fullName evidence="1">Uncharacterized protein</fullName>
    </submittedName>
</protein>
<name>A0A3A5HDP3_9ACTN</name>
<comment type="caution">
    <text evidence="1">The sequence shown here is derived from an EMBL/GenBank/DDBJ whole genome shotgun (WGS) entry which is preliminary data.</text>
</comment>
<reference evidence="2" key="1">
    <citation type="submission" date="2018-09" db="EMBL/GenBank/DDBJ databases">
        <authorList>
            <person name="Zhu H."/>
        </authorList>
    </citation>
    <scope>NUCLEOTIDE SEQUENCE [LARGE SCALE GENOMIC DNA]</scope>
    <source>
        <strain evidence="2">K1W22B-1</strain>
    </source>
</reference>
<dbReference type="EMBL" id="QYRP01000002">
    <property type="protein sequence ID" value="RJS47635.1"/>
    <property type="molecule type" value="Genomic_DNA"/>
</dbReference>
<dbReference type="Proteomes" id="UP000276542">
    <property type="component" value="Unassembled WGS sequence"/>
</dbReference>
<gene>
    <name evidence="1" type="ORF">D4739_16400</name>
</gene>
<accession>A0A3A5HDP3</accession>
<dbReference type="AlphaFoldDB" id="A0A3A5HDP3"/>
<organism evidence="1 2">
    <name type="scientific">Nocardioides cavernaquae</name>
    <dbReference type="NCBI Taxonomy" id="2321396"/>
    <lineage>
        <taxon>Bacteria</taxon>
        <taxon>Bacillati</taxon>
        <taxon>Actinomycetota</taxon>
        <taxon>Actinomycetes</taxon>
        <taxon>Propionibacteriales</taxon>
        <taxon>Nocardioidaceae</taxon>
        <taxon>Nocardioides</taxon>
    </lineage>
</organism>
<dbReference type="RefSeq" id="WP_120061597.1">
    <property type="nucleotide sequence ID" value="NZ_QYRP01000002.1"/>
</dbReference>
<dbReference type="OrthoDB" id="7069254at2"/>
<sequence length="166" mass="18175">MLLASAVGALVVVGLLTAVAVRLFFATDRALVTAERAVRRQQAWSNERTIFLTMRARIADGVQTGTDAVAMGSSITRVSHRAIAAIPFGILRAIPATRERSRRIQAVHDERAARVYESIETMSSRIADGVRRRLIGEADAIGELESFEQTQVLEVEWEITDEGGPD</sequence>
<keyword evidence="2" id="KW-1185">Reference proteome</keyword>
<evidence type="ECO:0000313" key="2">
    <source>
        <dbReference type="Proteomes" id="UP000276542"/>
    </source>
</evidence>